<dbReference type="PANTHER" id="PTHR12287:SF22">
    <property type="entry name" value="EPIDERMAL GROWTH FACTOR RECEPTOR KINASE SUBSTRATE 8-LIKE PROTEIN 3"/>
    <property type="match status" value="1"/>
</dbReference>
<reference evidence="9" key="1">
    <citation type="thesis" date="2020" institute="ProQuest LLC" country="789 East Eisenhower Parkway, Ann Arbor, MI, USA">
        <title>Comparative Genomics and Chromosome Evolution.</title>
        <authorList>
            <person name="Mudd A.B."/>
        </authorList>
    </citation>
    <scope>NUCLEOTIDE SEQUENCE</scope>
    <source>
        <strain evidence="9">Female2</strain>
        <tissue evidence="9">Blood</tissue>
    </source>
</reference>
<feature type="compositionally biased region" description="Polar residues" evidence="7">
    <location>
        <begin position="217"/>
        <end position="226"/>
    </location>
</feature>
<comment type="similarity">
    <text evidence="2">Belongs to the EPS8 family.</text>
</comment>
<dbReference type="PANTHER" id="PTHR12287">
    <property type="entry name" value="EPIDERMAL GROWTH FACTOR RECEPTOR KINASE SUBSTRATE EPS8-RELATED PROTEIN"/>
    <property type="match status" value="1"/>
</dbReference>
<accession>A0A8T2K5M5</accession>
<dbReference type="InterPro" id="IPR013761">
    <property type="entry name" value="SAM/pointed_sf"/>
</dbReference>
<dbReference type="GO" id="GO:0035023">
    <property type="term" value="P:regulation of Rho protein signal transduction"/>
    <property type="evidence" value="ECO:0007669"/>
    <property type="project" value="TreeGrafter"/>
</dbReference>
<evidence type="ECO:0000256" key="6">
    <source>
        <dbReference type="PROSITE-ProRule" id="PRU00192"/>
    </source>
</evidence>
<dbReference type="Pfam" id="PF08416">
    <property type="entry name" value="PTB"/>
    <property type="match status" value="1"/>
</dbReference>
<name>A0A8T2K5M5_9PIPI</name>
<feature type="region of interest" description="Disordered" evidence="7">
    <location>
        <begin position="196"/>
        <end position="233"/>
    </location>
</feature>
<dbReference type="InterPro" id="IPR055093">
    <property type="entry name" value="EPS8_2nd"/>
</dbReference>
<dbReference type="GO" id="GO:0007266">
    <property type="term" value="P:Rho protein signal transduction"/>
    <property type="evidence" value="ECO:0007669"/>
    <property type="project" value="TreeGrafter"/>
</dbReference>
<evidence type="ECO:0000256" key="5">
    <source>
        <dbReference type="ARBA" id="ARBA00022553"/>
    </source>
</evidence>
<evidence type="ECO:0000259" key="8">
    <source>
        <dbReference type="PROSITE" id="PS50002"/>
    </source>
</evidence>
<keyword evidence="4" id="KW-0963">Cytoplasm</keyword>
<dbReference type="Gene3D" id="1.10.150.50">
    <property type="entry name" value="Transcription Factor, Ets-1"/>
    <property type="match status" value="1"/>
</dbReference>
<gene>
    <name evidence="9" type="ORF">GDO86_003410</name>
</gene>
<dbReference type="FunFam" id="2.30.30.40:FF:000195">
    <property type="entry name" value="epidermal growth factor receptor kinase substrate 8-like protein 3"/>
    <property type="match status" value="1"/>
</dbReference>
<evidence type="ECO:0000313" key="9">
    <source>
        <dbReference type="EMBL" id="KAG8451134.1"/>
    </source>
</evidence>
<dbReference type="CDD" id="cd11764">
    <property type="entry name" value="SH3_Eps8"/>
    <property type="match status" value="1"/>
</dbReference>
<dbReference type="GO" id="GO:0032587">
    <property type="term" value="C:ruffle membrane"/>
    <property type="evidence" value="ECO:0007669"/>
    <property type="project" value="TreeGrafter"/>
</dbReference>
<protein>
    <recommendedName>
        <fullName evidence="8">SH3 domain-containing protein</fullName>
    </recommendedName>
</protein>
<dbReference type="InterPro" id="IPR041418">
    <property type="entry name" value="SAM_3"/>
</dbReference>
<dbReference type="OrthoDB" id="4680325at2759"/>
<dbReference type="InterPro" id="IPR011993">
    <property type="entry name" value="PH-like_dom_sf"/>
</dbReference>
<dbReference type="InterPro" id="IPR001452">
    <property type="entry name" value="SH3_domain"/>
</dbReference>
<dbReference type="SUPFAM" id="SSF50729">
    <property type="entry name" value="PH domain-like"/>
    <property type="match status" value="1"/>
</dbReference>
<dbReference type="Gene3D" id="2.30.30.40">
    <property type="entry name" value="SH3 Domains"/>
    <property type="match status" value="1"/>
</dbReference>
<evidence type="ECO:0000256" key="3">
    <source>
        <dbReference type="ARBA" id="ARBA00022443"/>
    </source>
</evidence>
<keyword evidence="5" id="KW-0597">Phosphoprotein</keyword>
<evidence type="ECO:0000256" key="7">
    <source>
        <dbReference type="SAM" id="MobiDB-lite"/>
    </source>
</evidence>
<dbReference type="InterPro" id="IPR013625">
    <property type="entry name" value="PTB"/>
</dbReference>
<feature type="domain" description="SH3" evidence="8">
    <location>
        <begin position="434"/>
        <end position="493"/>
    </location>
</feature>
<dbReference type="PROSITE" id="PS50002">
    <property type="entry name" value="SH3"/>
    <property type="match status" value="1"/>
</dbReference>
<evidence type="ECO:0000256" key="1">
    <source>
        <dbReference type="ARBA" id="ARBA00004496"/>
    </source>
</evidence>
<dbReference type="AlphaFoldDB" id="A0A8T2K5M5"/>
<dbReference type="Pfam" id="PF18016">
    <property type="entry name" value="SAM_3"/>
    <property type="match status" value="1"/>
</dbReference>
<dbReference type="Proteomes" id="UP000812440">
    <property type="component" value="Chromosome 2"/>
</dbReference>
<comment type="caution">
    <text evidence="9">The sequence shown here is derived from an EMBL/GenBank/DDBJ whole genome shotgun (WGS) entry which is preliminary data.</text>
</comment>
<dbReference type="Gene3D" id="2.30.29.30">
    <property type="entry name" value="Pleckstrin-homology domain (PH domain)/Phosphotyrosine-binding domain (PTB)"/>
    <property type="match status" value="1"/>
</dbReference>
<dbReference type="CDD" id="cd01210">
    <property type="entry name" value="PTB_EPS8"/>
    <property type="match status" value="1"/>
</dbReference>
<dbReference type="SMART" id="SM00326">
    <property type="entry name" value="SH3"/>
    <property type="match status" value="1"/>
</dbReference>
<proteinExistence type="inferred from homology"/>
<dbReference type="GO" id="GO:0031982">
    <property type="term" value="C:vesicle"/>
    <property type="evidence" value="ECO:0007669"/>
    <property type="project" value="TreeGrafter"/>
</dbReference>
<evidence type="ECO:0000256" key="4">
    <source>
        <dbReference type="ARBA" id="ARBA00022490"/>
    </source>
</evidence>
<organism evidence="9 10">
    <name type="scientific">Hymenochirus boettgeri</name>
    <name type="common">Congo dwarf clawed frog</name>
    <dbReference type="NCBI Taxonomy" id="247094"/>
    <lineage>
        <taxon>Eukaryota</taxon>
        <taxon>Metazoa</taxon>
        <taxon>Chordata</taxon>
        <taxon>Craniata</taxon>
        <taxon>Vertebrata</taxon>
        <taxon>Euteleostomi</taxon>
        <taxon>Amphibia</taxon>
        <taxon>Batrachia</taxon>
        <taxon>Anura</taxon>
        <taxon>Pipoidea</taxon>
        <taxon>Pipidae</taxon>
        <taxon>Pipinae</taxon>
        <taxon>Hymenochirus</taxon>
    </lineage>
</organism>
<dbReference type="InterPro" id="IPR039801">
    <property type="entry name" value="EPS8-like"/>
</dbReference>
<dbReference type="GO" id="GO:0003779">
    <property type="term" value="F:actin binding"/>
    <property type="evidence" value="ECO:0007669"/>
    <property type="project" value="TreeGrafter"/>
</dbReference>
<dbReference type="GO" id="GO:1900029">
    <property type="term" value="P:positive regulation of ruffle assembly"/>
    <property type="evidence" value="ECO:0007669"/>
    <property type="project" value="TreeGrafter"/>
</dbReference>
<evidence type="ECO:0000313" key="10">
    <source>
        <dbReference type="Proteomes" id="UP000812440"/>
    </source>
</evidence>
<keyword evidence="10" id="KW-1185">Reference proteome</keyword>
<dbReference type="SUPFAM" id="SSF50044">
    <property type="entry name" value="SH3-domain"/>
    <property type="match status" value="1"/>
</dbReference>
<sequence>MDDCLNAIDGVLAQHDEFSRSKSITRPSAKNIYEQRKQYAQSLSTATGSFKHRVEHLLTCDLDNELRSVEDCLKHLHLLETQGRIWGQGLILQVNNGELQLKDPETRDTLEHVKLQDVENCRSVLGSSSTYNSLLTITVQSHQKKNVFLFQCDEQPADILHTNLEKALKQYRVNREMKDSFRNNLENLQAQNHFLGRIQPQPTSGGWENLRSELSQKESPNASPAQQRRFDQEPLERHYAAPSPIPSSAFQPLPVNPLFEIERDIEVLNHTLGDIDLFVGKLNADKKKKKVKLHASEFIDCLQKVKYAFNLMGKVHDHMQQPSAPDIIHLMMVTLSMIIGKCPHKNLLQSVVSPLLTQKALMLLSSCATDKERQFWESLGDAWMRTRAEWPNGNDLPTYIPIFSDGWVPPEIPFHDGLFQIPHNAQVAPDNRNFQPLLMQVIHEFEARNNREISVKKGDIVKVLDQSRQWWLVQNSQGQQGFIPSNILENIQDDQASVGSLELNPGSRPEEVKAWLHQKGFSNITVRCLGVLSGDQLLKLSRQEMKAVCPEEGGRVYLQLSTVRGALGR</sequence>
<dbReference type="Pfam" id="PF22975">
    <property type="entry name" value="EPS8_2nd"/>
    <property type="match status" value="1"/>
</dbReference>
<dbReference type="Pfam" id="PF07653">
    <property type="entry name" value="SH3_2"/>
    <property type="match status" value="1"/>
</dbReference>
<dbReference type="InterPro" id="IPR035462">
    <property type="entry name" value="Eps8_SH3"/>
</dbReference>
<dbReference type="CDD" id="cd09540">
    <property type="entry name" value="SAM_EPS8-like"/>
    <property type="match status" value="1"/>
</dbReference>
<evidence type="ECO:0000256" key="2">
    <source>
        <dbReference type="ARBA" id="ARBA00006197"/>
    </source>
</evidence>
<dbReference type="GO" id="GO:0005737">
    <property type="term" value="C:cytoplasm"/>
    <property type="evidence" value="ECO:0007669"/>
    <property type="project" value="UniProtKB-SubCell"/>
</dbReference>
<comment type="subcellular location">
    <subcellularLocation>
        <location evidence="1">Cytoplasm</location>
    </subcellularLocation>
</comment>
<dbReference type="EMBL" id="JAACNH010000002">
    <property type="protein sequence ID" value="KAG8451134.1"/>
    <property type="molecule type" value="Genomic_DNA"/>
</dbReference>
<dbReference type="InterPro" id="IPR033928">
    <property type="entry name" value="EPS8_PTB"/>
</dbReference>
<dbReference type="InterPro" id="IPR036028">
    <property type="entry name" value="SH3-like_dom_sf"/>
</dbReference>
<keyword evidence="3 6" id="KW-0728">SH3 domain</keyword>